<dbReference type="OrthoDB" id="1678912at2759"/>
<dbReference type="PANTHER" id="PTHR10694:SF92">
    <property type="entry name" value="LYSINE-SPECIFIC DEMETHYLASE JMJ706-LIKE ISOFORM X1"/>
    <property type="match status" value="1"/>
</dbReference>
<keyword evidence="2" id="KW-0479">Metal-binding</keyword>
<dbReference type="Proteomes" id="UP000187609">
    <property type="component" value="Unassembled WGS sequence"/>
</dbReference>
<evidence type="ECO:0000313" key="11">
    <source>
        <dbReference type="EMBL" id="OIT26906.1"/>
    </source>
</evidence>
<keyword evidence="4" id="KW-0408">Iron</keyword>
<dbReference type="GO" id="GO:0005634">
    <property type="term" value="C:nucleus"/>
    <property type="evidence" value="ECO:0007669"/>
    <property type="project" value="TreeGrafter"/>
</dbReference>
<dbReference type="AlphaFoldDB" id="A0A1J6KA08"/>
<reference evidence="11" key="1">
    <citation type="submission" date="2016-11" db="EMBL/GenBank/DDBJ databases">
        <title>The genome of Nicotiana attenuata.</title>
        <authorList>
            <person name="Xu S."/>
            <person name="Brockmoeller T."/>
            <person name="Gaquerel E."/>
            <person name="Navarro A."/>
            <person name="Kuhl H."/>
            <person name="Gase K."/>
            <person name="Ling Z."/>
            <person name="Zhou W."/>
            <person name="Kreitzer C."/>
            <person name="Stanke M."/>
            <person name="Tang H."/>
            <person name="Lyons E."/>
            <person name="Pandey P."/>
            <person name="Pandey S.P."/>
            <person name="Timmermann B."/>
            <person name="Baldwin I.T."/>
        </authorList>
    </citation>
    <scope>NUCLEOTIDE SEQUENCE [LARGE SCALE GENOMIC DNA]</scope>
    <source>
        <strain evidence="11">UT</strain>
    </source>
</reference>
<feature type="domain" description="JmjC" evidence="10">
    <location>
        <begin position="236"/>
        <end position="406"/>
    </location>
</feature>
<evidence type="ECO:0000259" key="10">
    <source>
        <dbReference type="PROSITE" id="PS51184"/>
    </source>
</evidence>
<keyword evidence="3" id="KW-0560">Oxidoreductase</keyword>
<dbReference type="GO" id="GO:0032259">
    <property type="term" value="P:methylation"/>
    <property type="evidence" value="ECO:0007669"/>
    <property type="project" value="UniProtKB-KW"/>
</dbReference>
<organism evidence="11 12">
    <name type="scientific">Nicotiana attenuata</name>
    <name type="common">Coyote tobacco</name>
    <dbReference type="NCBI Taxonomy" id="49451"/>
    <lineage>
        <taxon>Eukaryota</taxon>
        <taxon>Viridiplantae</taxon>
        <taxon>Streptophyta</taxon>
        <taxon>Embryophyta</taxon>
        <taxon>Tracheophyta</taxon>
        <taxon>Spermatophyta</taxon>
        <taxon>Magnoliopsida</taxon>
        <taxon>eudicotyledons</taxon>
        <taxon>Gunneridae</taxon>
        <taxon>Pentapetalae</taxon>
        <taxon>asterids</taxon>
        <taxon>lamiids</taxon>
        <taxon>Solanales</taxon>
        <taxon>Solanaceae</taxon>
        <taxon>Nicotianoideae</taxon>
        <taxon>Nicotianeae</taxon>
        <taxon>Nicotiana</taxon>
    </lineage>
</organism>
<dbReference type="InterPro" id="IPR003347">
    <property type="entry name" value="JmjC_dom"/>
</dbReference>
<dbReference type="InterPro" id="IPR004198">
    <property type="entry name" value="Znf_C5HC2"/>
</dbReference>
<dbReference type="Pfam" id="PF02375">
    <property type="entry name" value="JmjN"/>
    <property type="match status" value="1"/>
</dbReference>
<dbReference type="Gramene" id="OIT26906">
    <property type="protein sequence ID" value="OIT26906"/>
    <property type="gene ID" value="A4A49_28726"/>
</dbReference>
<feature type="compositionally biased region" description="Polar residues" evidence="8">
    <location>
        <begin position="23"/>
        <end position="41"/>
    </location>
</feature>
<dbReference type="GO" id="GO:0046872">
    <property type="term" value="F:metal ion binding"/>
    <property type="evidence" value="ECO:0007669"/>
    <property type="project" value="UniProtKB-KW"/>
</dbReference>
<evidence type="ECO:0000256" key="3">
    <source>
        <dbReference type="ARBA" id="ARBA00023002"/>
    </source>
</evidence>
<dbReference type="PROSITE" id="PS51183">
    <property type="entry name" value="JMJN"/>
    <property type="match status" value="1"/>
</dbReference>
<protein>
    <submittedName>
        <fullName evidence="11">Lysine-specific demethylase jmj706</fullName>
    </submittedName>
</protein>
<dbReference type="PANTHER" id="PTHR10694">
    <property type="entry name" value="LYSINE-SPECIFIC DEMETHYLASE"/>
    <property type="match status" value="1"/>
</dbReference>
<evidence type="ECO:0000256" key="1">
    <source>
        <dbReference type="ARBA" id="ARBA00001954"/>
    </source>
</evidence>
<dbReference type="STRING" id="49451.A0A1J6KA08"/>
<keyword evidence="12" id="KW-1185">Reference proteome</keyword>
<dbReference type="GO" id="GO:0040029">
    <property type="term" value="P:epigenetic regulation of gene expression"/>
    <property type="evidence" value="ECO:0007669"/>
    <property type="project" value="UniProtKB-ARBA"/>
</dbReference>
<keyword evidence="5" id="KW-0805">Transcription regulation</keyword>
<dbReference type="GO" id="GO:0016491">
    <property type="term" value="F:oxidoreductase activity"/>
    <property type="evidence" value="ECO:0007669"/>
    <property type="project" value="UniProtKB-KW"/>
</dbReference>
<comment type="cofactor">
    <cofactor evidence="1">
        <name>Fe(2+)</name>
        <dbReference type="ChEBI" id="CHEBI:29033"/>
    </cofactor>
</comment>
<evidence type="ECO:0000256" key="6">
    <source>
        <dbReference type="ARBA" id="ARBA00023163"/>
    </source>
</evidence>
<dbReference type="GO" id="GO:0141052">
    <property type="term" value="F:histone H3 demethylase activity"/>
    <property type="evidence" value="ECO:0007669"/>
    <property type="project" value="UniProtKB-ARBA"/>
</dbReference>
<evidence type="ECO:0000256" key="8">
    <source>
        <dbReference type="SAM" id="MobiDB-lite"/>
    </source>
</evidence>
<dbReference type="KEGG" id="nau:109214688"/>
<name>A0A1J6KA08_NICAT</name>
<evidence type="ECO:0000256" key="4">
    <source>
        <dbReference type="ARBA" id="ARBA00023004"/>
    </source>
</evidence>
<dbReference type="Pfam" id="PF02373">
    <property type="entry name" value="JmjC"/>
    <property type="match status" value="1"/>
</dbReference>
<dbReference type="GeneID" id="109214688"/>
<evidence type="ECO:0000313" key="12">
    <source>
        <dbReference type="Proteomes" id="UP000187609"/>
    </source>
</evidence>
<evidence type="ECO:0000259" key="9">
    <source>
        <dbReference type="PROSITE" id="PS51183"/>
    </source>
</evidence>
<feature type="domain" description="JmjN" evidence="9">
    <location>
        <begin position="89"/>
        <end position="130"/>
    </location>
</feature>
<dbReference type="EMBL" id="MJEQ01002616">
    <property type="protein sequence ID" value="OIT26906.1"/>
    <property type="molecule type" value="Genomic_DNA"/>
</dbReference>
<evidence type="ECO:0000256" key="7">
    <source>
        <dbReference type="ARBA" id="ARBA00023242"/>
    </source>
</evidence>
<keyword evidence="7" id="KW-0539">Nucleus</keyword>
<evidence type="ECO:0000256" key="2">
    <source>
        <dbReference type="ARBA" id="ARBA00022723"/>
    </source>
</evidence>
<feature type="region of interest" description="Disordered" evidence="8">
    <location>
        <begin position="14"/>
        <end position="41"/>
    </location>
</feature>
<dbReference type="Gene3D" id="2.60.120.650">
    <property type="entry name" value="Cupin"/>
    <property type="match status" value="1"/>
</dbReference>
<dbReference type="GO" id="GO:0008168">
    <property type="term" value="F:methyltransferase activity"/>
    <property type="evidence" value="ECO:0007669"/>
    <property type="project" value="UniProtKB-KW"/>
</dbReference>
<dbReference type="FunFam" id="2.60.120.650:FF:000016">
    <property type="entry name" value="Lysine-specific demethylase isoform A"/>
    <property type="match status" value="1"/>
</dbReference>
<dbReference type="Pfam" id="PF02928">
    <property type="entry name" value="zf-C5HC2"/>
    <property type="match status" value="1"/>
</dbReference>
<feature type="region of interest" description="Disordered" evidence="8">
    <location>
        <begin position="789"/>
        <end position="812"/>
    </location>
</feature>
<dbReference type="GO" id="GO:0000785">
    <property type="term" value="C:chromatin"/>
    <property type="evidence" value="ECO:0007669"/>
    <property type="project" value="TreeGrafter"/>
</dbReference>
<dbReference type="SMART" id="SM00545">
    <property type="entry name" value="JmjN"/>
    <property type="match status" value="1"/>
</dbReference>
<comment type="caution">
    <text evidence="11">The sequence shown here is derived from an EMBL/GenBank/DDBJ whole genome shotgun (WGS) entry which is preliminary data.</text>
</comment>
<dbReference type="SUPFAM" id="SSF51197">
    <property type="entry name" value="Clavaminate synthase-like"/>
    <property type="match status" value="1"/>
</dbReference>
<accession>A0A1J6KA08</accession>
<dbReference type="PROSITE" id="PS51184">
    <property type="entry name" value="JMJC"/>
    <property type="match status" value="1"/>
</dbReference>
<proteinExistence type="predicted"/>
<keyword evidence="6" id="KW-0804">Transcription</keyword>
<evidence type="ECO:0000256" key="5">
    <source>
        <dbReference type="ARBA" id="ARBA00023015"/>
    </source>
</evidence>
<dbReference type="InterPro" id="IPR003349">
    <property type="entry name" value="JmjN"/>
</dbReference>
<dbReference type="SMART" id="SM00558">
    <property type="entry name" value="JmjC"/>
    <property type="match status" value="1"/>
</dbReference>
<dbReference type="OMA" id="NCYSHAM"/>
<sequence>MSREAMLEFLKRKRLQRKKPESMNDSTYVSNTMSRSGGDALSSSASCGVRVHVNAGPGTSLNRRDVFSKHKVAKFDTSNLDWTDKIPECPVYYPSKEEFEDPLVYLQKIAPEASKYGICKIVSPIMASVPAGVVLMKEKAGFKFSTRVQPLRLAEWDTDDKVTFFMSGRNYTFRDFEKMANKVFTRRYCSAGCLPPAYMEKEFWHEIACGKTESVEYACDVDGSAFSSSPNDELGKCKWNMKRFSCLPKSTLRLLEKAIPGVTEPMLYIGMLFSMFAWHVEDHYLYSINYHHCGAAKTWYGVPGHAALNFEKVVRQHVYNNDILNADGEDGAFDVLLQKTTLFPPNILSEHDVPVYKAVQKPGDFIVTFPRAYHAGFSHGFNCGEAVNFATGDWFPIGSVASRRYALLNRVPLLPHEELLCKEAMLLRMDLKLQNQAYSSADLITHHSIKVSFVNLMRFQHRARWCLMRSKAFSGVLSFSHGTILCSICKRDCYVAYLNCNCYSHAMCLRHDPRSLDLPCGSSRTLCLREDFSDIETAARKFELDVVLHEIGQYRESDDYSLLLNMFPRAEEEGYVPFCEIKFEWSEETLKTEDWVEQASNASASSIGIVSRVGSPMDQKDWLSANVNVQENANSNLGNSVSVRPSRDISGCESERSVFSPGDDYLKVHEKVAHVSDARTVVDQDSDESDTEIFRVKRRSRTEHGRSTHDPISVNVEHQVNKYVELIALFEWMGYKRLKKHQTEGRLGPLSSLDRSVADDATHSYNGNSIHSKEALDYPLRDKSLRGGTVPISIKSKKGANEEAWSKKNEHKRDESFEYGLGKTVGEPPPVEIGPKRLKVKTLQFLSLEEELNSS</sequence>
<feature type="compositionally biased region" description="Basic and acidic residues" evidence="8">
    <location>
        <begin position="799"/>
        <end position="812"/>
    </location>
</feature>
<dbReference type="SMR" id="A0A1J6KA08"/>
<gene>
    <name evidence="11" type="primary">JMJ706_2</name>
    <name evidence="11" type="ORF">A4A49_28726</name>
</gene>